<feature type="domain" description="Kinesin motor" evidence="10">
    <location>
        <begin position="190"/>
        <end position="312"/>
    </location>
</feature>
<feature type="binding site" evidence="7">
    <location>
        <begin position="134"/>
        <end position="141"/>
    </location>
    <ligand>
        <name>ATP</name>
        <dbReference type="ChEBI" id="CHEBI:30616"/>
    </ligand>
</feature>
<feature type="compositionally biased region" description="Basic and acidic residues" evidence="9">
    <location>
        <begin position="464"/>
        <end position="483"/>
    </location>
</feature>
<keyword evidence="1" id="KW-0493">Microtubule</keyword>
<evidence type="ECO:0000313" key="11">
    <source>
        <dbReference type="EMBL" id="GFY83651.1"/>
    </source>
</evidence>
<feature type="region of interest" description="Disordered" evidence="9">
    <location>
        <begin position="1"/>
        <end position="85"/>
    </location>
</feature>
<dbReference type="PROSITE" id="PS50067">
    <property type="entry name" value="KINESIN_MOTOR_2"/>
    <property type="match status" value="2"/>
</dbReference>
<dbReference type="PRINTS" id="PR00380">
    <property type="entry name" value="KINESINHEAVY"/>
</dbReference>
<name>A0A7J0EAZ0_9ERIC</name>
<dbReference type="GO" id="GO:0005524">
    <property type="term" value="F:ATP binding"/>
    <property type="evidence" value="ECO:0007669"/>
    <property type="project" value="UniProtKB-UniRule"/>
</dbReference>
<dbReference type="OrthoDB" id="3176171at2759"/>
<organism evidence="11 12">
    <name type="scientific">Actinidia rufa</name>
    <dbReference type="NCBI Taxonomy" id="165716"/>
    <lineage>
        <taxon>Eukaryota</taxon>
        <taxon>Viridiplantae</taxon>
        <taxon>Streptophyta</taxon>
        <taxon>Embryophyta</taxon>
        <taxon>Tracheophyta</taxon>
        <taxon>Spermatophyta</taxon>
        <taxon>Magnoliopsida</taxon>
        <taxon>eudicotyledons</taxon>
        <taxon>Gunneridae</taxon>
        <taxon>Pentapetalae</taxon>
        <taxon>asterids</taxon>
        <taxon>Ericales</taxon>
        <taxon>Actinidiaceae</taxon>
        <taxon>Actinidia</taxon>
    </lineage>
</organism>
<feature type="coiled-coil region" evidence="8">
    <location>
        <begin position="785"/>
        <end position="839"/>
    </location>
</feature>
<evidence type="ECO:0000256" key="9">
    <source>
        <dbReference type="SAM" id="MobiDB-lite"/>
    </source>
</evidence>
<evidence type="ECO:0000256" key="2">
    <source>
        <dbReference type="ARBA" id="ARBA00022741"/>
    </source>
</evidence>
<feature type="domain" description="Kinesin motor" evidence="10">
    <location>
        <begin position="69"/>
        <end position="177"/>
    </location>
</feature>
<keyword evidence="4 8" id="KW-0175">Coiled coil</keyword>
<dbReference type="GO" id="GO:0007018">
    <property type="term" value="P:microtubule-based movement"/>
    <property type="evidence" value="ECO:0007669"/>
    <property type="project" value="InterPro"/>
</dbReference>
<keyword evidence="5 7" id="KW-0505">Motor protein</keyword>
<dbReference type="PANTHER" id="PTHR37739">
    <property type="entry name" value="KINESIN-LIKE PROTEIN KIN-12D"/>
    <property type="match status" value="1"/>
</dbReference>
<comment type="similarity">
    <text evidence="6">Belongs to the TRAFAC class myosin-kinesin ATPase superfamily. Kinesin family. KIN-12 subfamily.</text>
</comment>
<dbReference type="GO" id="GO:0008017">
    <property type="term" value="F:microtubule binding"/>
    <property type="evidence" value="ECO:0007669"/>
    <property type="project" value="InterPro"/>
</dbReference>
<protein>
    <submittedName>
        <fullName evidence="11">Phragmoplast-associated kinesin-related protein</fullName>
    </submittedName>
</protein>
<evidence type="ECO:0000256" key="6">
    <source>
        <dbReference type="ARBA" id="ARBA00034488"/>
    </source>
</evidence>
<dbReference type="PANTHER" id="PTHR37739:SF16">
    <property type="entry name" value="KINESIN-LIKE PROTEIN"/>
    <property type="match status" value="1"/>
</dbReference>
<feature type="compositionally biased region" description="Low complexity" evidence="9">
    <location>
        <begin position="489"/>
        <end position="502"/>
    </location>
</feature>
<evidence type="ECO:0000256" key="3">
    <source>
        <dbReference type="ARBA" id="ARBA00022840"/>
    </source>
</evidence>
<evidence type="ECO:0000256" key="5">
    <source>
        <dbReference type="ARBA" id="ARBA00023175"/>
    </source>
</evidence>
<evidence type="ECO:0000259" key="10">
    <source>
        <dbReference type="PROSITE" id="PS50067"/>
    </source>
</evidence>
<gene>
    <name evidence="11" type="ORF">Acr_03g0004250</name>
</gene>
<dbReference type="InterPro" id="IPR019821">
    <property type="entry name" value="Kinesin_motor_CS"/>
</dbReference>
<dbReference type="SMART" id="SM00129">
    <property type="entry name" value="KISc"/>
    <property type="match status" value="1"/>
</dbReference>
<reference evidence="11 12" key="1">
    <citation type="submission" date="2019-07" db="EMBL/GenBank/DDBJ databases">
        <title>De Novo Assembly of kiwifruit Actinidia rufa.</title>
        <authorList>
            <person name="Sugita-Konishi S."/>
            <person name="Sato K."/>
            <person name="Mori E."/>
            <person name="Abe Y."/>
            <person name="Kisaki G."/>
            <person name="Hamano K."/>
            <person name="Suezawa K."/>
            <person name="Otani M."/>
            <person name="Fukuda T."/>
            <person name="Manabe T."/>
            <person name="Gomi K."/>
            <person name="Tabuchi M."/>
            <person name="Akimitsu K."/>
            <person name="Kataoka I."/>
        </authorList>
    </citation>
    <scope>NUCLEOTIDE SEQUENCE [LARGE SCALE GENOMIC DNA]</scope>
    <source>
        <strain evidence="12">cv. Fuchu</strain>
    </source>
</reference>
<keyword evidence="3 7" id="KW-0067">ATP-binding</keyword>
<accession>A0A7J0EAZ0</accession>
<sequence>MKHFVQPRNAILRENHTSEVSSPNPSSVKQRSSSRKNKGSKENAPPADLNAILDSPALASGKPSPATMKMKSPLPPRPPSSNSLKRKFTIESVPENGVLGSSDSGVKLEIFQLVGAPLVENCLAGFNSSVFAYGQTGSGKTYTMWGPANALLEENLSSDQQGLTPRVFERLFARINEIYNEQITDLLDPSQRNLQRTADGLSSFKTSRINLVDLAGSERQKLTGAAGERLKEAGNINRSLSQLGNLINILAEVSQTGKQRHIPYRDSRLTFLLQESLGGNAKLAMVCAVSPAQSCKSETLSTLRFAQRAKAIKNKAIVNEVMQDDVNFLREDELLRMKANANQTDPNGGYSTGWNARRSLNLLKFSLNRPMTLPHVDEDSDEEMEIVDECEQKLNSRTRMILPLRKEILGSLSQTPLKVLVLNIQGSKDIDVIMDEEPFDQVDNNHEGITVGHREPFTNTPHYSEADATEHHNHTEGNDKDSSRQPSQEHLNSSVSNLLNEESPSKQMGDDVVKDMSYTTPNGSGNHVSPSNLNLVPCEVSPILKSPTPSVSPRVNSSRKSLRTSSILTHSEKDMMDDDKLASEAKRISFVKTSKSSCLNSQTTRTSRSCFPPTENLAASIQHGLEIIDSHWQSSTLRRSQFRFSYKPADVKPILPIDKVDVGVQTFPEDELQEEDSLVLLCSKCRSGNSQQEPKDANDTSNMQLVPVDGSQLVEKSKMLVPKAVEKVLAGAIRREMALEEFSAKQTSEIMHLNRLVQQYKHERECNAIIGQTREDKIIRLESLMDGTLTAEEFMEEELASLKNEHELLNRKYENHPEVMRTKIELKRIQDELERYRNFFDMGERDVLLEEIQDLRSQLQYYVDTSPNLARKRRSLLQLTYSCEPSAPPPLCTIPESTEESLEQKLEQERICWMEAESKSRNWIQKRNAQKELKEAMQMAMQGHARMLEQYADLEEKHIQLLARHRKIQDGIDDVKKAASKAGVRGAESKFINALAAEISALKAEREKERRYFRDENKGLQAQLRDTADAVQAAGELLVRLKEADEAVAAAEKRAMEAEQEAVKAYKQIDKLKKKHEKEIISLNQLIAESRLPKEAIRPVYDDSDVVKYDAGESPNTDEKRWREEFEPFYNAEEGELSKLAVPSSWFSGYDRCNI</sequence>
<dbReference type="Gene3D" id="3.40.850.10">
    <property type="entry name" value="Kinesin motor domain"/>
    <property type="match status" value="2"/>
</dbReference>
<evidence type="ECO:0000313" key="12">
    <source>
        <dbReference type="Proteomes" id="UP000585474"/>
    </source>
</evidence>
<comment type="caution">
    <text evidence="11">The sequence shown here is derived from an EMBL/GenBank/DDBJ whole genome shotgun (WGS) entry which is preliminary data.</text>
</comment>
<feature type="coiled-coil region" evidence="8">
    <location>
        <begin position="992"/>
        <end position="1089"/>
    </location>
</feature>
<dbReference type="GO" id="GO:0003777">
    <property type="term" value="F:microtubule motor activity"/>
    <property type="evidence" value="ECO:0007669"/>
    <property type="project" value="InterPro"/>
</dbReference>
<dbReference type="InterPro" id="IPR001752">
    <property type="entry name" value="Kinesin_motor_dom"/>
</dbReference>
<evidence type="ECO:0000256" key="4">
    <source>
        <dbReference type="ARBA" id="ARBA00023054"/>
    </source>
</evidence>
<dbReference type="AlphaFoldDB" id="A0A7J0EAZ0"/>
<dbReference type="PROSITE" id="PS00411">
    <property type="entry name" value="KINESIN_MOTOR_1"/>
    <property type="match status" value="1"/>
</dbReference>
<dbReference type="Proteomes" id="UP000585474">
    <property type="component" value="Unassembled WGS sequence"/>
</dbReference>
<dbReference type="InterPro" id="IPR044986">
    <property type="entry name" value="KIF15/KIN-12"/>
</dbReference>
<comment type="caution">
    <text evidence="7">Lacks conserved residue(s) required for the propagation of feature annotation.</text>
</comment>
<dbReference type="SUPFAM" id="SSF52540">
    <property type="entry name" value="P-loop containing nucleoside triphosphate hydrolases"/>
    <property type="match status" value="1"/>
</dbReference>
<proteinExistence type="inferred from homology"/>
<feature type="compositionally biased region" description="Polar residues" evidence="9">
    <location>
        <begin position="18"/>
        <end position="31"/>
    </location>
</feature>
<dbReference type="InterPro" id="IPR036961">
    <property type="entry name" value="Kinesin_motor_dom_sf"/>
</dbReference>
<keyword evidence="2 7" id="KW-0547">Nucleotide-binding</keyword>
<feature type="compositionally biased region" description="Polar residues" evidence="9">
    <location>
        <begin position="517"/>
        <end position="532"/>
    </location>
</feature>
<evidence type="ECO:0000256" key="7">
    <source>
        <dbReference type="PROSITE-ProRule" id="PRU00283"/>
    </source>
</evidence>
<feature type="region of interest" description="Disordered" evidence="9">
    <location>
        <begin position="444"/>
        <end position="532"/>
    </location>
</feature>
<keyword evidence="12" id="KW-1185">Reference proteome</keyword>
<dbReference type="GO" id="GO:0005874">
    <property type="term" value="C:microtubule"/>
    <property type="evidence" value="ECO:0007669"/>
    <property type="project" value="UniProtKB-KW"/>
</dbReference>
<evidence type="ECO:0000256" key="8">
    <source>
        <dbReference type="SAM" id="Coils"/>
    </source>
</evidence>
<dbReference type="EMBL" id="BJWL01000003">
    <property type="protein sequence ID" value="GFY83651.1"/>
    <property type="molecule type" value="Genomic_DNA"/>
</dbReference>
<dbReference type="Pfam" id="PF00225">
    <property type="entry name" value="Kinesin"/>
    <property type="match status" value="2"/>
</dbReference>
<evidence type="ECO:0000256" key="1">
    <source>
        <dbReference type="ARBA" id="ARBA00022701"/>
    </source>
</evidence>
<dbReference type="InterPro" id="IPR027417">
    <property type="entry name" value="P-loop_NTPase"/>
</dbReference>